<keyword evidence="4" id="KW-1185">Reference proteome</keyword>
<feature type="region of interest" description="Disordered" evidence="1">
    <location>
        <begin position="1"/>
        <end position="58"/>
    </location>
</feature>
<proteinExistence type="predicted"/>
<feature type="transmembrane region" description="Helical" evidence="2">
    <location>
        <begin position="137"/>
        <end position="155"/>
    </location>
</feature>
<dbReference type="OrthoDB" id="60858at2759"/>
<keyword evidence="2" id="KW-1133">Transmembrane helix</keyword>
<comment type="caution">
    <text evidence="3">The sequence shown here is derived from an EMBL/GenBank/DDBJ whole genome shotgun (WGS) entry which is preliminary data.</text>
</comment>
<accession>A0A9W8WNM9</accession>
<keyword evidence="2" id="KW-0812">Transmembrane</keyword>
<dbReference type="PANTHER" id="PTHR37919:SF2">
    <property type="entry name" value="EXPERA DOMAIN-CONTAINING PROTEIN"/>
    <property type="match status" value="1"/>
</dbReference>
<dbReference type="EMBL" id="JAPEUR010000001">
    <property type="protein sequence ID" value="KAJ4329439.1"/>
    <property type="molecule type" value="Genomic_DNA"/>
</dbReference>
<dbReference type="Proteomes" id="UP001140502">
    <property type="component" value="Unassembled WGS sequence"/>
</dbReference>
<feature type="transmembrane region" description="Helical" evidence="2">
    <location>
        <begin position="176"/>
        <end position="198"/>
    </location>
</feature>
<evidence type="ECO:0000313" key="4">
    <source>
        <dbReference type="Proteomes" id="UP001140502"/>
    </source>
</evidence>
<evidence type="ECO:0000256" key="1">
    <source>
        <dbReference type="SAM" id="MobiDB-lite"/>
    </source>
</evidence>
<evidence type="ECO:0000313" key="3">
    <source>
        <dbReference type="EMBL" id="KAJ4329439.1"/>
    </source>
</evidence>
<dbReference type="AlphaFoldDB" id="A0A9W8WNM9"/>
<reference evidence="3" key="1">
    <citation type="submission" date="2022-10" db="EMBL/GenBank/DDBJ databases">
        <title>Tapping the CABI collections for fungal endophytes: first genome assemblies for Collariella, Neodidymelliopsis, Ascochyta clinopodiicola, Didymella pomorum, Didymosphaeria variabile, Neocosmospora piperis and Neocucurbitaria cava.</title>
        <authorList>
            <person name="Hill R."/>
        </authorList>
    </citation>
    <scope>NUCLEOTIDE SEQUENCE</scope>
    <source>
        <strain evidence="3">IMI 366586</strain>
    </source>
</reference>
<feature type="transmembrane region" description="Helical" evidence="2">
    <location>
        <begin position="74"/>
        <end position="93"/>
    </location>
</feature>
<protein>
    <recommendedName>
        <fullName evidence="5">C6 transcription factor</fullName>
    </recommendedName>
</protein>
<evidence type="ECO:0000256" key="2">
    <source>
        <dbReference type="SAM" id="Phobius"/>
    </source>
</evidence>
<organism evidence="3 4">
    <name type="scientific">Fusarium piperis</name>
    <dbReference type="NCBI Taxonomy" id="1435070"/>
    <lineage>
        <taxon>Eukaryota</taxon>
        <taxon>Fungi</taxon>
        <taxon>Dikarya</taxon>
        <taxon>Ascomycota</taxon>
        <taxon>Pezizomycotina</taxon>
        <taxon>Sordariomycetes</taxon>
        <taxon>Hypocreomycetidae</taxon>
        <taxon>Hypocreales</taxon>
        <taxon>Nectriaceae</taxon>
        <taxon>Fusarium</taxon>
        <taxon>Fusarium solani species complex</taxon>
    </lineage>
</organism>
<name>A0A9W8WNM9_9HYPO</name>
<keyword evidence="2" id="KW-0472">Membrane</keyword>
<evidence type="ECO:0008006" key="5">
    <source>
        <dbReference type="Google" id="ProtNLM"/>
    </source>
</evidence>
<dbReference type="PANTHER" id="PTHR37919">
    <property type="entry name" value="PROTEIN CBG05606"/>
    <property type="match status" value="1"/>
</dbReference>
<sequence>MVTTRAASSRAASAAPESLSPSPPPPDFTPVTPSTTRKRAPRTTANTTSKKRRVSIENVPSATTWRHTPSTTTLLWLAVSLPLVAWDTGYVLGRPRTMPGGNLHWPLWAPYELYGKVDHVYGFKSWDAHNGFTGAQSALNVVESLMYAVYLWLVWTRADSRSTDGAARRTLSGRDGGLAVLIGFSAAVMTLSKTVLYWANEYYSGFDNIGHNSALDLFYLWILPNGFWLILPAYMIWVFGNNILDGLAIASGQSVKKSLE</sequence>
<gene>
    <name evidence="3" type="ORF">N0V84_000073</name>
</gene>
<feature type="compositionally biased region" description="Low complexity" evidence="1">
    <location>
        <begin position="1"/>
        <end position="20"/>
    </location>
</feature>
<feature type="transmembrane region" description="Helical" evidence="2">
    <location>
        <begin position="218"/>
        <end position="239"/>
    </location>
</feature>